<feature type="domain" description="SGS" evidence="3">
    <location>
        <begin position="389"/>
        <end position="474"/>
    </location>
</feature>
<organism evidence="5 6">
    <name type="scientific">Cladobotryum mycophilum</name>
    <dbReference type="NCBI Taxonomy" id="491253"/>
    <lineage>
        <taxon>Eukaryota</taxon>
        <taxon>Fungi</taxon>
        <taxon>Dikarya</taxon>
        <taxon>Ascomycota</taxon>
        <taxon>Pezizomycotina</taxon>
        <taxon>Sordariomycetes</taxon>
        <taxon>Hypocreomycetidae</taxon>
        <taxon>Hypocreales</taxon>
        <taxon>Hypocreaceae</taxon>
        <taxon>Cladobotryum</taxon>
    </lineage>
</organism>
<comment type="similarity">
    <text evidence="1">Belongs to the SGT1 family.</text>
</comment>
<reference evidence="5 6" key="1">
    <citation type="submission" date="2024-01" db="EMBL/GenBank/DDBJ databases">
        <title>Complete genome of Cladobotryum mycophilum ATHUM6906.</title>
        <authorList>
            <person name="Christinaki A.C."/>
            <person name="Myridakis A.I."/>
            <person name="Kouvelis V.N."/>
        </authorList>
    </citation>
    <scope>NUCLEOTIDE SEQUENCE [LARGE SCALE GENOMIC DNA]</scope>
    <source>
        <strain evidence="5 6">ATHUM6906</strain>
    </source>
</reference>
<dbReference type="Proteomes" id="UP001338125">
    <property type="component" value="Unassembled WGS sequence"/>
</dbReference>
<dbReference type="InterPro" id="IPR019734">
    <property type="entry name" value="TPR_rpt"/>
</dbReference>
<dbReference type="SMART" id="SM00028">
    <property type="entry name" value="TPR"/>
    <property type="match status" value="2"/>
</dbReference>
<gene>
    <name evidence="5" type="ORF">PT974_07194</name>
</gene>
<evidence type="ECO:0000259" key="4">
    <source>
        <dbReference type="PROSITE" id="PS51203"/>
    </source>
</evidence>
<dbReference type="InterPro" id="IPR011990">
    <property type="entry name" value="TPR-like_helical_dom_sf"/>
</dbReference>
<dbReference type="PANTHER" id="PTHR45862">
    <property type="entry name" value="PROTEIN SGT1 HOMOLOG"/>
    <property type="match status" value="1"/>
</dbReference>
<feature type="compositionally biased region" description="Polar residues" evidence="2">
    <location>
        <begin position="440"/>
        <end position="451"/>
    </location>
</feature>
<dbReference type="Gene3D" id="1.25.40.10">
    <property type="entry name" value="Tetratricopeptide repeat domain"/>
    <property type="match status" value="1"/>
</dbReference>
<dbReference type="Gene3D" id="2.60.40.790">
    <property type="match status" value="1"/>
</dbReference>
<evidence type="ECO:0000313" key="5">
    <source>
        <dbReference type="EMBL" id="KAK5993757.1"/>
    </source>
</evidence>
<feature type="compositionally biased region" description="Low complexity" evidence="2">
    <location>
        <begin position="359"/>
        <end position="396"/>
    </location>
</feature>
<sequence length="474" mass="51832">MSHITLAQQGLAALETRDWDEAVTKLSTALRSSANPAWLIGRSKALTGLKRHQEALDDANLAWHKAWERNNRPLIAEAQYRRAVAYLALGQFANADACCIYAMRLIQGNPATEKEDPAKKFVDENGFWTATSEEAMATAREYGNEAVNSLQAMNMEDKPHIKEWRMASTVRIQALNSMKKLPEDDPARKLTTKSMPEAKGLAIVKSNKEISANETTADKGITAPPKPSNLPLRLQEYQTNTAMSVSIFSKGVNKEKLQEKEFEFEPWGEIDPEGSNYTVTPNKVELTLKKTVPGKWSQLKGDGTRKAAVATPAVKGDLSTSSDLPAEAVTTKLDSTASPGLPLRTTASVPPPSTTIEQPAPSSSTTTEPFAPSTSTTTTTTTTTSAAPAYPSSSRTGPKNWDKIGADENSDDEKDVNKFFKELYKNSTPEQQRAMMKSFTESNGTSLSTNWEDVKDRTVGTVPPDGVEAKKWEQ</sequence>
<dbReference type="SUPFAM" id="SSF49764">
    <property type="entry name" value="HSP20-like chaperones"/>
    <property type="match status" value="1"/>
</dbReference>
<comment type="caution">
    <text evidence="5">The sequence shown here is derived from an EMBL/GenBank/DDBJ whole genome shotgun (WGS) entry which is preliminary data.</text>
</comment>
<protein>
    <submittedName>
        <fullName evidence="5">Protein SGT1-like protein</fullName>
    </submittedName>
</protein>
<accession>A0ABR0SNN7</accession>
<dbReference type="CDD" id="cd06466">
    <property type="entry name" value="p23_CS_SGT1_like"/>
    <property type="match status" value="1"/>
</dbReference>
<feature type="region of interest" description="Disordered" evidence="2">
    <location>
        <begin position="440"/>
        <end position="474"/>
    </location>
</feature>
<evidence type="ECO:0000256" key="1">
    <source>
        <dbReference type="ARBA" id="ARBA00008509"/>
    </source>
</evidence>
<keyword evidence="6" id="KW-1185">Reference proteome</keyword>
<dbReference type="InterPro" id="IPR007052">
    <property type="entry name" value="CS_dom"/>
</dbReference>
<name>A0ABR0SNN7_9HYPO</name>
<dbReference type="InterPro" id="IPR007699">
    <property type="entry name" value="SGS_dom"/>
</dbReference>
<dbReference type="EMBL" id="JAVFKD010000012">
    <property type="protein sequence ID" value="KAK5993757.1"/>
    <property type="molecule type" value="Genomic_DNA"/>
</dbReference>
<feature type="region of interest" description="Disordered" evidence="2">
    <location>
        <begin position="295"/>
        <end position="414"/>
    </location>
</feature>
<dbReference type="SUPFAM" id="SSF48452">
    <property type="entry name" value="TPR-like"/>
    <property type="match status" value="1"/>
</dbReference>
<evidence type="ECO:0000259" key="3">
    <source>
        <dbReference type="PROSITE" id="PS51048"/>
    </source>
</evidence>
<evidence type="ECO:0000256" key="2">
    <source>
        <dbReference type="SAM" id="MobiDB-lite"/>
    </source>
</evidence>
<dbReference type="InterPro" id="IPR008978">
    <property type="entry name" value="HSP20-like_chaperone"/>
</dbReference>
<dbReference type="PROSITE" id="PS51048">
    <property type="entry name" value="SGS"/>
    <property type="match status" value="1"/>
</dbReference>
<feature type="domain" description="CS" evidence="4">
    <location>
        <begin position="205"/>
        <end position="300"/>
    </location>
</feature>
<dbReference type="PROSITE" id="PS51203">
    <property type="entry name" value="CS"/>
    <property type="match status" value="1"/>
</dbReference>
<proteinExistence type="inferred from homology"/>
<evidence type="ECO:0000313" key="6">
    <source>
        <dbReference type="Proteomes" id="UP001338125"/>
    </source>
</evidence>
<dbReference type="Pfam" id="PF05002">
    <property type="entry name" value="SGS"/>
    <property type="match status" value="1"/>
</dbReference>
<dbReference type="InterPro" id="IPR044563">
    <property type="entry name" value="Sgt1-like"/>
</dbReference>